<dbReference type="Proteomes" id="UP000824782">
    <property type="component" value="Unassembled WGS sequence"/>
</dbReference>
<evidence type="ECO:0000256" key="1">
    <source>
        <dbReference type="SAM" id="Coils"/>
    </source>
</evidence>
<keyword evidence="3" id="KW-1185">Reference proteome</keyword>
<gene>
    <name evidence="2" type="ORF">GDO81_025980</name>
</gene>
<proteinExistence type="predicted"/>
<organism evidence="2 3">
    <name type="scientific">Engystomops pustulosus</name>
    <name type="common">Tungara frog</name>
    <name type="synonym">Physalaemus pustulosus</name>
    <dbReference type="NCBI Taxonomy" id="76066"/>
    <lineage>
        <taxon>Eukaryota</taxon>
        <taxon>Metazoa</taxon>
        <taxon>Chordata</taxon>
        <taxon>Craniata</taxon>
        <taxon>Vertebrata</taxon>
        <taxon>Euteleostomi</taxon>
        <taxon>Amphibia</taxon>
        <taxon>Batrachia</taxon>
        <taxon>Anura</taxon>
        <taxon>Neobatrachia</taxon>
        <taxon>Hyloidea</taxon>
        <taxon>Leptodactylidae</taxon>
        <taxon>Leiuperinae</taxon>
        <taxon>Engystomops</taxon>
    </lineage>
</organism>
<name>A0AAV6YPC5_ENGPU</name>
<evidence type="ECO:0000313" key="3">
    <source>
        <dbReference type="Proteomes" id="UP000824782"/>
    </source>
</evidence>
<dbReference type="AlphaFoldDB" id="A0AAV6YPC5"/>
<feature type="coiled-coil region" evidence="1">
    <location>
        <begin position="33"/>
        <end position="60"/>
    </location>
</feature>
<keyword evidence="1" id="KW-0175">Coiled coil</keyword>
<reference evidence="2" key="1">
    <citation type="thesis" date="2020" institute="ProQuest LLC" country="789 East Eisenhower Parkway, Ann Arbor, MI, USA">
        <title>Comparative Genomics and Chromosome Evolution.</title>
        <authorList>
            <person name="Mudd A.B."/>
        </authorList>
    </citation>
    <scope>NUCLEOTIDE SEQUENCE</scope>
    <source>
        <strain evidence="2">237g6f4</strain>
        <tissue evidence="2">Blood</tissue>
    </source>
</reference>
<protein>
    <submittedName>
        <fullName evidence="2">Uncharacterized protein</fullName>
    </submittedName>
</protein>
<sequence length="112" mass="12806">MYRNLVHLNLKNGDNNALFFPLRKPIVPQKEPSPLLEKKIQDLEAKFAELEGADDDLEDMGDDDGEMLEAPSLPQLQTPLSGELDLMQYNPQQVKERNYRGVHKSCCVHKPF</sequence>
<evidence type="ECO:0000313" key="2">
    <source>
        <dbReference type="EMBL" id="KAG8536625.1"/>
    </source>
</evidence>
<dbReference type="EMBL" id="WNYA01040435">
    <property type="protein sequence ID" value="KAG8536625.1"/>
    <property type="molecule type" value="Genomic_DNA"/>
</dbReference>
<accession>A0AAV6YPC5</accession>
<comment type="caution">
    <text evidence="2">The sequence shown here is derived from an EMBL/GenBank/DDBJ whole genome shotgun (WGS) entry which is preliminary data.</text>
</comment>